<evidence type="ECO:0000256" key="3">
    <source>
        <dbReference type="ARBA" id="ARBA00022448"/>
    </source>
</evidence>
<dbReference type="GO" id="GO:0015833">
    <property type="term" value="P:peptide transport"/>
    <property type="evidence" value="ECO:0007669"/>
    <property type="project" value="InterPro"/>
</dbReference>
<dbReference type="Pfam" id="PF00005">
    <property type="entry name" value="ABC_tran"/>
    <property type="match status" value="1"/>
</dbReference>
<keyword evidence="5" id="KW-0997">Cell inner membrane</keyword>
<dbReference type="Proteomes" id="UP000514716">
    <property type="component" value="Chromosome"/>
</dbReference>
<dbReference type="PROSITE" id="PS00211">
    <property type="entry name" value="ABC_TRANSPORTER_1"/>
    <property type="match status" value="1"/>
</dbReference>
<feature type="domain" description="ABC transporter" evidence="10">
    <location>
        <begin position="4"/>
        <end position="255"/>
    </location>
</feature>
<reference evidence="11 12" key="1">
    <citation type="submission" date="2020-07" db="EMBL/GenBank/DDBJ databases">
        <title>Screening of a cold-adapted Planococcus bacterium producing protease in traditional shrimp paste and protease identification by genome sequencing.</title>
        <authorList>
            <person name="Gao R."/>
            <person name="Leng W."/>
            <person name="Chu Q."/>
            <person name="Wu X."/>
            <person name="Liu H."/>
            <person name="Li X."/>
        </authorList>
    </citation>
    <scope>NUCLEOTIDE SEQUENCE [LARGE SCALE GENOMIC DNA]</scope>
    <source>
        <strain evidence="11 12">XJ11</strain>
    </source>
</reference>
<dbReference type="PANTHER" id="PTHR43297">
    <property type="entry name" value="OLIGOPEPTIDE TRANSPORT ATP-BINDING PROTEIN APPD"/>
    <property type="match status" value="1"/>
</dbReference>
<dbReference type="InterPro" id="IPR050388">
    <property type="entry name" value="ABC_Ni/Peptide_Import"/>
</dbReference>
<dbReference type="RefSeq" id="WP_182091946.1">
    <property type="nucleotide sequence ID" value="NZ_CP059540.1"/>
</dbReference>
<dbReference type="PANTHER" id="PTHR43297:SF14">
    <property type="entry name" value="ATPASE AAA-TYPE CORE DOMAIN-CONTAINING PROTEIN"/>
    <property type="match status" value="1"/>
</dbReference>
<dbReference type="InterPro" id="IPR013563">
    <property type="entry name" value="Oligopep_ABC_C"/>
</dbReference>
<evidence type="ECO:0000256" key="9">
    <source>
        <dbReference type="ARBA" id="ARBA00023136"/>
    </source>
</evidence>
<gene>
    <name evidence="11" type="ORF">H1Q58_14905</name>
</gene>
<keyword evidence="3" id="KW-0813">Transport</keyword>
<dbReference type="Pfam" id="PF08352">
    <property type="entry name" value="oligo_HPY"/>
    <property type="match status" value="1"/>
</dbReference>
<comment type="subcellular location">
    <subcellularLocation>
        <location evidence="1">Cell membrane</location>
        <topology evidence="1">Peripheral membrane protein</topology>
    </subcellularLocation>
</comment>
<keyword evidence="9" id="KW-0472">Membrane</keyword>
<evidence type="ECO:0000256" key="7">
    <source>
        <dbReference type="ARBA" id="ARBA00022840"/>
    </source>
</evidence>
<keyword evidence="7 11" id="KW-0067">ATP-binding</keyword>
<keyword evidence="6" id="KW-0547">Nucleotide-binding</keyword>
<dbReference type="FunFam" id="3.40.50.300:FF:000016">
    <property type="entry name" value="Oligopeptide ABC transporter ATP-binding component"/>
    <property type="match status" value="1"/>
</dbReference>
<evidence type="ECO:0000256" key="6">
    <source>
        <dbReference type="ARBA" id="ARBA00022741"/>
    </source>
</evidence>
<dbReference type="GO" id="GO:0005524">
    <property type="term" value="F:ATP binding"/>
    <property type="evidence" value="ECO:0007669"/>
    <property type="project" value="UniProtKB-KW"/>
</dbReference>
<name>A0A7D7MI60_PLAMR</name>
<proteinExistence type="inferred from homology"/>
<dbReference type="EMBL" id="CP059540">
    <property type="protein sequence ID" value="QMT17228.1"/>
    <property type="molecule type" value="Genomic_DNA"/>
</dbReference>
<dbReference type="InterPro" id="IPR027417">
    <property type="entry name" value="P-loop_NTPase"/>
</dbReference>
<dbReference type="GO" id="GO:0005886">
    <property type="term" value="C:plasma membrane"/>
    <property type="evidence" value="ECO:0007669"/>
    <property type="project" value="UniProtKB-SubCell"/>
</dbReference>
<evidence type="ECO:0000256" key="5">
    <source>
        <dbReference type="ARBA" id="ARBA00022519"/>
    </source>
</evidence>
<dbReference type="GO" id="GO:0016887">
    <property type="term" value="F:ATP hydrolysis activity"/>
    <property type="evidence" value="ECO:0007669"/>
    <property type="project" value="InterPro"/>
</dbReference>
<keyword evidence="12" id="KW-1185">Reference proteome</keyword>
<keyword evidence="8" id="KW-1278">Translocase</keyword>
<dbReference type="InterPro" id="IPR003439">
    <property type="entry name" value="ABC_transporter-like_ATP-bd"/>
</dbReference>
<protein>
    <submittedName>
        <fullName evidence="11">ABC transporter ATP-binding protein</fullName>
    </submittedName>
</protein>
<dbReference type="InterPro" id="IPR017871">
    <property type="entry name" value="ABC_transporter-like_CS"/>
</dbReference>
<dbReference type="SMART" id="SM00382">
    <property type="entry name" value="AAA"/>
    <property type="match status" value="1"/>
</dbReference>
<dbReference type="SUPFAM" id="SSF52540">
    <property type="entry name" value="P-loop containing nucleoside triphosphate hydrolases"/>
    <property type="match status" value="1"/>
</dbReference>
<organism evidence="11 12">
    <name type="scientific">Planococcus maritimus</name>
    <dbReference type="NCBI Taxonomy" id="192421"/>
    <lineage>
        <taxon>Bacteria</taxon>
        <taxon>Bacillati</taxon>
        <taxon>Bacillota</taxon>
        <taxon>Bacilli</taxon>
        <taxon>Bacillales</taxon>
        <taxon>Caryophanaceae</taxon>
        <taxon>Planococcus</taxon>
    </lineage>
</organism>
<dbReference type="AlphaFoldDB" id="A0A7D7MI60"/>
<dbReference type="NCBIfam" id="TIGR01727">
    <property type="entry name" value="oligo_HPY"/>
    <property type="match status" value="1"/>
</dbReference>
<evidence type="ECO:0000313" key="12">
    <source>
        <dbReference type="Proteomes" id="UP000514716"/>
    </source>
</evidence>
<accession>A0A7D7MI60</accession>
<dbReference type="PROSITE" id="PS50893">
    <property type="entry name" value="ABC_TRANSPORTER_2"/>
    <property type="match status" value="1"/>
</dbReference>
<comment type="similarity">
    <text evidence="2">Belongs to the ABC transporter superfamily.</text>
</comment>
<dbReference type="Gene3D" id="3.40.50.300">
    <property type="entry name" value="P-loop containing nucleotide triphosphate hydrolases"/>
    <property type="match status" value="1"/>
</dbReference>
<keyword evidence="4" id="KW-1003">Cell membrane</keyword>
<evidence type="ECO:0000256" key="2">
    <source>
        <dbReference type="ARBA" id="ARBA00005417"/>
    </source>
</evidence>
<dbReference type="KEGG" id="pdec:H1Q58_14905"/>
<dbReference type="InterPro" id="IPR003593">
    <property type="entry name" value="AAA+_ATPase"/>
</dbReference>
<evidence type="ECO:0000256" key="1">
    <source>
        <dbReference type="ARBA" id="ARBA00004202"/>
    </source>
</evidence>
<sequence length="332" mass="36329">MKLLELTDVTIQFQRDEQTITPVEGVSFDVKEGETVCLVGESGSGKSVTSLGVMRLVEFEGGTISAGDIKYQGESLLAKSKEEMRAMRGKDIAMIFQEPMTALNPVVSIGDQIVEAISLHTELTKAQAKERAIKLLGSVGISEAKRRFSQYPHELSGGMRQRVVIAMALSCDPKLLIADEPTTALDVTIEAQILALLENLKKEMNMSIVFITHDMGVAAEIADRIIVMYAGKIVEDGDVYEMFEDPLHPYTLGLLGSIPDVNEDRSKPLLSIPGAIPAQSDMPVGCRFNPRCAFATEQCVQQEPPLLAVGDRKVACWNYEDVQKAKPTEEVI</sequence>
<dbReference type="CDD" id="cd03257">
    <property type="entry name" value="ABC_NikE_OppD_transporters"/>
    <property type="match status" value="1"/>
</dbReference>
<evidence type="ECO:0000256" key="4">
    <source>
        <dbReference type="ARBA" id="ARBA00022475"/>
    </source>
</evidence>
<evidence type="ECO:0000313" key="11">
    <source>
        <dbReference type="EMBL" id="QMT17228.1"/>
    </source>
</evidence>
<evidence type="ECO:0000259" key="10">
    <source>
        <dbReference type="PROSITE" id="PS50893"/>
    </source>
</evidence>
<evidence type="ECO:0000256" key="8">
    <source>
        <dbReference type="ARBA" id="ARBA00022967"/>
    </source>
</evidence>